<comment type="subcellular location">
    <subcellularLocation>
        <location evidence="1">Cytoplasm</location>
    </subcellularLocation>
</comment>
<evidence type="ECO:0000256" key="7">
    <source>
        <dbReference type="SAM" id="MobiDB-lite"/>
    </source>
</evidence>
<evidence type="ECO:0000256" key="5">
    <source>
        <dbReference type="ARBA" id="ARBA00022553"/>
    </source>
</evidence>
<dbReference type="STRING" id="1169540.A0A0G4EN48"/>
<dbReference type="OrthoDB" id="416217at2759"/>
<dbReference type="PhylomeDB" id="A0A0G4EN48"/>
<feature type="domain" description="CS" evidence="8">
    <location>
        <begin position="182"/>
        <end position="268"/>
    </location>
</feature>
<dbReference type="InterPro" id="IPR037898">
    <property type="entry name" value="NudC_fam"/>
</dbReference>
<evidence type="ECO:0000259" key="8">
    <source>
        <dbReference type="PROSITE" id="PS51203"/>
    </source>
</evidence>
<evidence type="ECO:0000313" key="10">
    <source>
        <dbReference type="Proteomes" id="UP000041254"/>
    </source>
</evidence>
<dbReference type="GO" id="GO:0006457">
    <property type="term" value="P:protein folding"/>
    <property type="evidence" value="ECO:0007669"/>
    <property type="project" value="TreeGrafter"/>
</dbReference>
<keyword evidence="4" id="KW-0963">Cytoplasm</keyword>
<dbReference type="Pfam" id="PF14050">
    <property type="entry name" value="Nudc_N"/>
    <property type="match status" value="1"/>
</dbReference>
<feature type="region of interest" description="Disordered" evidence="7">
    <location>
        <begin position="84"/>
        <end position="180"/>
    </location>
</feature>
<protein>
    <recommendedName>
        <fullName evidence="3">Nuclear migration protein nudC</fullName>
    </recommendedName>
    <alternativeName>
        <fullName evidence="6">Nuclear distribution protein C homolog</fullName>
    </alternativeName>
</protein>
<name>A0A0G4EN48_VITBC</name>
<feature type="region of interest" description="Disordered" evidence="7">
    <location>
        <begin position="356"/>
        <end position="381"/>
    </location>
</feature>
<organism evidence="9 10">
    <name type="scientific">Vitrella brassicaformis (strain CCMP3155)</name>
    <dbReference type="NCBI Taxonomy" id="1169540"/>
    <lineage>
        <taxon>Eukaryota</taxon>
        <taxon>Sar</taxon>
        <taxon>Alveolata</taxon>
        <taxon>Colpodellida</taxon>
        <taxon>Vitrellaceae</taxon>
        <taxon>Vitrella</taxon>
    </lineage>
</organism>
<dbReference type="InParanoid" id="A0A0G4EN48"/>
<dbReference type="InterPro" id="IPR007052">
    <property type="entry name" value="CS_dom"/>
</dbReference>
<dbReference type="OMA" id="EINIEMP"/>
<dbReference type="Proteomes" id="UP000041254">
    <property type="component" value="Unassembled WGS sequence"/>
</dbReference>
<feature type="compositionally biased region" description="Polar residues" evidence="7">
    <location>
        <begin position="112"/>
        <end position="128"/>
    </location>
</feature>
<keyword evidence="5" id="KW-0597">Phosphoprotein</keyword>
<reference evidence="9 10" key="1">
    <citation type="submission" date="2014-11" db="EMBL/GenBank/DDBJ databases">
        <authorList>
            <person name="Zhu J."/>
            <person name="Qi W."/>
            <person name="Song R."/>
        </authorList>
    </citation>
    <scope>NUCLEOTIDE SEQUENCE [LARGE SCALE GENOMIC DNA]</scope>
</reference>
<dbReference type="FunCoup" id="A0A0G4EN48">
    <property type="interactions" value="83"/>
</dbReference>
<feature type="compositionally biased region" description="Basic and acidic residues" evidence="7">
    <location>
        <begin position="164"/>
        <end position="175"/>
    </location>
</feature>
<evidence type="ECO:0000313" key="9">
    <source>
        <dbReference type="EMBL" id="CEL98453.1"/>
    </source>
</evidence>
<dbReference type="Gene3D" id="2.60.40.790">
    <property type="match status" value="1"/>
</dbReference>
<dbReference type="GO" id="GO:0051082">
    <property type="term" value="F:unfolded protein binding"/>
    <property type="evidence" value="ECO:0007669"/>
    <property type="project" value="TreeGrafter"/>
</dbReference>
<accession>A0A0G4EN48</accession>
<sequence>MSDRYDDVLLGLARHHEGIEPLLETFFSFLERRTDFFHIMTERGEKMGFVPGRAEEMLKDTFQKYQRQYISRVQPSLPAKLRQLSDKLPSPNHKNGGGNNNKKYELAPVNPSLLTPVTTSARVDSGPSSPIPTAEMDRPLELRNGNPQAMPEDTTPENTSSRAAETHETPEEAKHISTWNGGETGRYRWSQTFTEVTVEVPVSRCHAKDITVDIGGQTLKVSCRGEVIVEGTLYDKILKEDSTWSLEDGERVVVTLFKTKETWWKCVIEGDPEIDPTKVESSKRIEDFDDETQGAIRKIVFDQNQKAQGLPTSDQIKTANLLKDAWDAEGSPFKGQPFDPAALNLQGNVPEALVSQLQSMPEQTGNAPTGGAPSQGSGTTQ</sequence>
<dbReference type="PANTHER" id="PTHR12356:SF3">
    <property type="entry name" value="NUCLEAR MIGRATION PROTEIN NUDC"/>
    <property type="match status" value="1"/>
</dbReference>
<dbReference type="GO" id="GO:0005737">
    <property type="term" value="C:cytoplasm"/>
    <property type="evidence" value="ECO:0007669"/>
    <property type="project" value="UniProtKB-SubCell"/>
</dbReference>
<evidence type="ECO:0000256" key="6">
    <source>
        <dbReference type="ARBA" id="ARBA00030427"/>
    </source>
</evidence>
<comment type="similarity">
    <text evidence="2">Belongs to the nudC family.</text>
</comment>
<evidence type="ECO:0000256" key="3">
    <source>
        <dbReference type="ARBA" id="ARBA00017641"/>
    </source>
</evidence>
<evidence type="ECO:0000256" key="1">
    <source>
        <dbReference type="ARBA" id="ARBA00004496"/>
    </source>
</evidence>
<dbReference type="VEuPathDB" id="CryptoDB:Vbra_12504"/>
<dbReference type="InterPro" id="IPR008978">
    <property type="entry name" value="HSP20-like_chaperone"/>
</dbReference>
<dbReference type="SUPFAM" id="SSF49764">
    <property type="entry name" value="HSP20-like chaperones"/>
    <property type="match status" value="1"/>
</dbReference>
<gene>
    <name evidence="9" type="ORF">Vbra_12504</name>
</gene>
<dbReference type="Pfam" id="PF04969">
    <property type="entry name" value="CS"/>
    <property type="match status" value="1"/>
</dbReference>
<dbReference type="AlphaFoldDB" id="A0A0G4EN48"/>
<dbReference type="PANTHER" id="PTHR12356">
    <property type="entry name" value="NUCLEAR MOVEMENT PROTEIN NUDC"/>
    <property type="match status" value="1"/>
</dbReference>
<dbReference type="CDD" id="cd06467">
    <property type="entry name" value="p23_NUDC_like"/>
    <property type="match status" value="1"/>
</dbReference>
<evidence type="ECO:0000256" key="4">
    <source>
        <dbReference type="ARBA" id="ARBA00022490"/>
    </source>
</evidence>
<evidence type="ECO:0000256" key="2">
    <source>
        <dbReference type="ARBA" id="ARBA00010513"/>
    </source>
</evidence>
<dbReference type="PROSITE" id="PS51203">
    <property type="entry name" value="CS"/>
    <property type="match status" value="1"/>
</dbReference>
<proteinExistence type="inferred from homology"/>
<dbReference type="EMBL" id="CDMY01000270">
    <property type="protein sequence ID" value="CEL98453.1"/>
    <property type="molecule type" value="Genomic_DNA"/>
</dbReference>
<keyword evidence="10" id="KW-1185">Reference proteome</keyword>
<dbReference type="InterPro" id="IPR025934">
    <property type="entry name" value="NudC_N_dom"/>
</dbReference>